<dbReference type="GO" id="GO:0006310">
    <property type="term" value="P:DNA recombination"/>
    <property type="evidence" value="ECO:0007669"/>
    <property type="project" value="UniProtKB-KW"/>
</dbReference>
<dbReference type="Proteomes" id="UP000075320">
    <property type="component" value="Unassembled WGS sequence"/>
</dbReference>
<evidence type="ECO:0000256" key="3">
    <source>
        <dbReference type="ARBA" id="ARBA00023204"/>
    </source>
</evidence>
<dbReference type="OrthoDB" id="9812244at2"/>
<accession>A0A150WNR6</accession>
<gene>
    <name evidence="5" type="ORF">AZI86_02535</name>
</gene>
<keyword evidence="6" id="KW-1185">Reference proteome</keyword>
<comment type="caution">
    <text evidence="5">The sequence shown here is derived from an EMBL/GenBank/DDBJ whole genome shotgun (WGS) entry which is preliminary data.</text>
</comment>
<dbReference type="RefSeq" id="WP_061833524.1">
    <property type="nucleotide sequence ID" value="NZ_LUKE01000001.1"/>
</dbReference>
<feature type="domain" description="DNA replication/recombination mediator RecO N-terminal" evidence="4">
    <location>
        <begin position="1"/>
        <end position="82"/>
    </location>
</feature>
<dbReference type="Gene3D" id="2.40.50.140">
    <property type="entry name" value="Nucleic acid-binding proteins"/>
    <property type="match status" value="1"/>
</dbReference>
<dbReference type="AlphaFoldDB" id="A0A150WNR6"/>
<dbReference type="InterPro" id="IPR012340">
    <property type="entry name" value="NA-bd_OB-fold"/>
</dbReference>
<evidence type="ECO:0000259" key="4">
    <source>
        <dbReference type="Pfam" id="PF11967"/>
    </source>
</evidence>
<dbReference type="Pfam" id="PF11967">
    <property type="entry name" value="RecO_N"/>
    <property type="match status" value="1"/>
</dbReference>
<dbReference type="GO" id="GO:0006302">
    <property type="term" value="P:double-strand break repair"/>
    <property type="evidence" value="ECO:0007669"/>
    <property type="project" value="TreeGrafter"/>
</dbReference>
<dbReference type="PANTHER" id="PTHR33991">
    <property type="entry name" value="DNA REPAIR PROTEIN RECO"/>
    <property type="match status" value="1"/>
</dbReference>
<keyword evidence="3" id="KW-0234">DNA repair</keyword>
<keyword evidence="2" id="KW-0233">DNA recombination</keyword>
<dbReference type="PANTHER" id="PTHR33991:SF1">
    <property type="entry name" value="DNA REPAIR PROTEIN RECO"/>
    <property type="match status" value="1"/>
</dbReference>
<reference evidence="5 6" key="1">
    <citation type="submission" date="2016-03" db="EMBL/GenBank/DDBJ databases">
        <authorList>
            <person name="Ploux O."/>
        </authorList>
    </citation>
    <scope>NUCLEOTIDE SEQUENCE [LARGE SCALE GENOMIC DNA]</scope>
    <source>
        <strain evidence="5 6">R0</strain>
    </source>
</reference>
<keyword evidence="1" id="KW-0227">DNA damage</keyword>
<dbReference type="NCBIfam" id="TIGR00613">
    <property type="entry name" value="reco"/>
    <property type="match status" value="1"/>
</dbReference>
<dbReference type="SUPFAM" id="SSF50249">
    <property type="entry name" value="Nucleic acid-binding proteins"/>
    <property type="match status" value="1"/>
</dbReference>
<evidence type="ECO:0000256" key="2">
    <source>
        <dbReference type="ARBA" id="ARBA00023172"/>
    </source>
</evidence>
<name>A0A150WNR6_BDEBC</name>
<dbReference type="InterPro" id="IPR003717">
    <property type="entry name" value="RecO"/>
</dbReference>
<proteinExistence type="predicted"/>
<sequence>MTQGKDRFIILKKIKYAEADLIIHGLSPRGEKLAFIARGALKSKKRFGGGVLEPTHFVTFTYKQANEHGQLNVLQEATIVNDFPGLRTDYDRLETALHILECVSKVSQEGDRDSEFLFNLLGNTLKVLESTPDILVLKMHFYLKFLLQQGVVNAEPWMAPFLKTNLADSANLISYRQTVDDEMYNVEQMVKHYLANATL</sequence>
<evidence type="ECO:0000313" key="5">
    <source>
        <dbReference type="EMBL" id="KYG65964.1"/>
    </source>
</evidence>
<dbReference type="InterPro" id="IPR037278">
    <property type="entry name" value="ARFGAP/RecO"/>
</dbReference>
<evidence type="ECO:0000256" key="1">
    <source>
        <dbReference type="ARBA" id="ARBA00022763"/>
    </source>
</evidence>
<dbReference type="InterPro" id="IPR022572">
    <property type="entry name" value="DNA_rep/recomb_RecO_N"/>
</dbReference>
<dbReference type="GO" id="GO:0043590">
    <property type="term" value="C:bacterial nucleoid"/>
    <property type="evidence" value="ECO:0007669"/>
    <property type="project" value="TreeGrafter"/>
</dbReference>
<dbReference type="EMBL" id="LUKE01000001">
    <property type="protein sequence ID" value="KYG65964.1"/>
    <property type="molecule type" value="Genomic_DNA"/>
</dbReference>
<dbReference type="SUPFAM" id="SSF57863">
    <property type="entry name" value="ArfGap/RecO-like zinc finger"/>
    <property type="match status" value="1"/>
</dbReference>
<dbReference type="Pfam" id="PF02565">
    <property type="entry name" value="RecO_C"/>
    <property type="match status" value="1"/>
</dbReference>
<organism evidence="5 6">
    <name type="scientific">Bdellovibrio bacteriovorus</name>
    <dbReference type="NCBI Taxonomy" id="959"/>
    <lineage>
        <taxon>Bacteria</taxon>
        <taxon>Pseudomonadati</taxon>
        <taxon>Bdellovibrionota</taxon>
        <taxon>Bdellovibrionia</taxon>
        <taxon>Bdellovibrionales</taxon>
        <taxon>Pseudobdellovibrionaceae</taxon>
        <taxon>Bdellovibrio</taxon>
    </lineage>
</organism>
<protein>
    <submittedName>
        <fullName evidence="5">DNA repair protein RecO</fullName>
    </submittedName>
</protein>
<evidence type="ECO:0000313" key="6">
    <source>
        <dbReference type="Proteomes" id="UP000075320"/>
    </source>
</evidence>